<comment type="caution">
    <text evidence="1">The sequence shown here is derived from an EMBL/GenBank/DDBJ whole genome shotgun (WGS) entry which is preliminary data.</text>
</comment>
<dbReference type="AlphaFoldDB" id="A0A967BEP8"/>
<evidence type="ECO:0000313" key="2">
    <source>
        <dbReference type="Proteomes" id="UP000597459"/>
    </source>
</evidence>
<name>A0A967BEP8_9PROT</name>
<dbReference type="EMBL" id="WOTH01000049">
    <property type="protein sequence ID" value="NHO55127.1"/>
    <property type="molecule type" value="Genomic_DNA"/>
</dbReference>
<sequence>MTAHHRDDIVIWPDGFHATVGEVRSGEFAHRSDDFEIVRLEETDRLRELGVMDGESEDD</sequence>
<reference evidence="1" key="1">
    <citation type="submission" date="2019-11" db="EMBL/GenBank/DDBJ databases">
        <title>Description of new Acetobacter species.</title>
        <authorList>
            <person name="Cleenwerck I."/>
            <person name="Sombolestani A.S."/>
        </authorList>
    </citation>
    <scope>NUCLEOTIDE SEQUENCE</scope>
    <source>
        <strain evidence="1">LMG 1626</strain>
    </source>
</reference>
<dbReference type="Proteomes" id="UP000597459">
    <property type="component" value="Unassembled WGS sequence"/>
</dbReference>
<dbReference type="RefSeq" id="WP_166318397.1">
    <property type="nucleotide sequence ID" value="NZ_WOTH01000049.1"/>
</dbReference>
<accession>A0A967BEP8</accession>
<gene>
    <name evidence="1" type="ORF">GOB87_14435</name>
</gene>
<evidence type="ECO:0000313" key="1">
    <source>
        <dbReference type="EMBL" id="NHO55127.1"/>
    </source>
</evidence>
<protein>
    <submittedName>
        <fullName evidence="1">Uncharacterized protein</fullName>
    </submittedName>
</protein>
<organism evidence="1 2">
    <name type="scientific">Acetobacter estunensis</name>
    <dbReference type="NCBI Taxonomy" id="104097"/>
    <lineage>
        <taxon>Bacteria</taxon>
        <taxon>Pseudomonadati</taxon>
        <taxon>Pseudomonadota</taxon>
        <taxon>Alphaproteobacteria</taxon>
        <taxon>Acetobacterales</taxon>
        <taxon>Acetobacteraceae</taxon>
        <taxon>Acetobacter</taxon>
    </lineage>
</organism>
<proteinExistence type="predicted"/>
<keyword evidence="2" id="KW-1185">Reference proteome</keyword>